<dbReference type="EMBL" id="QEKY01000004">
    <property type="protein sequence ID" value="PVZ12834.1"/>
    <property type="molecule type" value="Genomic_DNA"/>
</dbReference>
<protein>
    <submittedName>
        <fullName evidence="5">L-threonine aldolase</fullName>
    </submittedName>
</protein>
<dbReference type="AlphaFoldDB" id="A0A2U1FKX3"/>
<dbReference type="InterPro" id="IPR001597">
    <property type="entry name" value="ArAA_b-elim_lyase/Thr_aldolase"/>
</dbReference>
<dbReference type="Gene3D" id="3.40.640.10">
    <property type="entry name" value="Type I PLP-dependent aspartate aminotransferase-like (Major domain)"/>
    <property type="match status" value="1"/>
</dbReference>
<evidence type="ECO:0000256" key="3">
    <source>
        <dbReference type="ARBA" id="ARBA00022898"/>
    </source>
</evidence>
<dbReference type="PANTHER" id="PTHR48097:SF5">
    <property type="entry name" value="LOW SPECIFICITY L-THREONINE ALDOLASE"/>
    <property type="match status" value="1"/>
</dbReference>
<comment type="similarity">
    <text evidence="2">Belongs to the threonine aldolase family.</text>
</comment>
<dbReference type="InterPro" id="IPR015422">
    <property type="entry name" value="PyrdxlP-dep_Trfase_small"/>
</dbReference>
<dbReference type="InterPro" id="IPR015424">
    <property type="entry name" value="PyrdxlP-dep_Trfase"/>
</dbReference>
<dbReference type="Pfam" id="PF01212">
    <property type="entry name" value="Beta_elim_lyase"/>
    <property type="match status" value="1"/>
</dbReference>
<accession>A0A2U1FKX3</accession>
<dbReference type="GO" id="GO:0016829">
    <property type="term" value="F:lyase activity"/>
    <property type="evidence" value="ECO:0007669"/>
    <property type="project" value="InterPro"/>
</dbReference>
<dbReference type="GO" id="GO:0006520">
    <property type="term" value="P:amino acid metabolic process"/>
    <property type="evidence" value="ECO:0007669"/>
    <property type="project" value="InterPro"/>
</dbReference>
<evidence type="ECO:0000259" key="4">
    <source>
        <dbReference type="Pfam" id="PF01212"/>
    </source>
</evidence>
<keyword evidence="6" id="KW-1185">Reference proteome</keyword>
<dbReference type="RefSeq" id="WP_116678906.1">
    <property type="nucleotide sequence ID" value="NZ_JBGXZY010000079.1"/>
</dbReference>
<evidence type="ECO:0000313" key="6">
    <source>
        <dbReference type="Proteomes" id="UP000245462"/>
    </source>
</evidence>
<keyword evidence="3" id="KW-0663">Pyridoxal phosphate</keyword>
<evidence type="ECO:0000313" key="5">
    <source>
        <dbReference type="EMBL" id="PVZ12834.1"/>
    </source>
</evidence>
<sequence>MSKISFKNDYSEGAHPAILSALSETNLVPQEGYGYDAYCEEARAMIRRECDLPEADIYFVSGGTQTNLLVISHLLRPHEAVIAAASGHINVHETGAIESTGHKVCTVPTPLGKLTTDDILAVLTHHTDEHMVKPAMVYISQSTEFGTLYSRRELSELSAFCRAHGLLLYLDGARIGSAVTASGEDNPSLREIAALVDAFYIGGTKNGALLGEAIVFTSRRPDNAFLFQIKQRGAMLAKGRILGIQFATLFRNGLFYELATHANRMAAELSAGIAACSYSFLYPSQTNQIFPILPNSLIEKLSTEYDFYVWQSVSPDSSAIRLVTSWATPPENVAAIIHSISSYRH</sequence>
<comment type="caution">
    <text evidence="5">The sequence shown here is derived from an EMBL/GenBank/DDBJ whole genome shotgun (WGS) entry which is preliminary data.</text>
</comment>
<dbReference type="Gene3D" id="3.90.1150.10">
    <property type="entry name" value="Aspartate Aminotransferase, domain 1"/>
    <property type="match status" value="1"/>
</dbReference>
<proteinExistence type="inferred from homology"/>
<name>A0A2U1FKX3_9PORP</name>
<organism evidence="5 6">
    <name type="scientific">Porphyromonas loveana</name>
    <dbReference type="NCBI Taxonomy" id="1884669"/>
    <lineage>
        <taxon>Bacteria</taxon>
        <taxon>Pseudomonadati</taxon>
        <taxon>Bacteroidota</taxon>
        <taxon>Bacteroidia</taxon>
        <taxon>Bacteroidales</taxon>
        <taxon>Porphyromonadaceae</taxon>
        <taxon>Porphyromonas</taxon>
    </lineage>
</organism>
<gene>
    <name evidence="5" type="ORF">C7382_104141</name>
</gene>
<evidence type="ECO:0000256" key="1">
    <source>
        <dbReference type="ARBA" id="ARBA00001933"/>
    </source>
</evidence>
<feature type="domain" description="Aromatic amino acid beta-eliminating lyase/threonine aldolase" evidence="4">
    <location>
        <begin position="28"/>
        <end position="290"/>
    </location>
</feature>
<comment type="cofactor">
    <cofactor evidence="1">
        <name>pyridoxal 5'-phosphate</name>
        <dbReference type="ChEBI" id="CHEBI:597326"/>
    </cofactor>
</comment>
<dbReference type="OrthoDB" id="9774495at2"/>
<dbReference type="Proteomes" id="UP000245462">
    <property type="component" value="Unassembled WGS sequence"/>
</dbReference>
<dbReference type="GeneID" id="94550359"/>
<evidence type="ECO:0000256" key="2">
    <source>
        <dbReference type="ARBA" id="ARBA00006966"/>
    </source>
</evidence>
<reference evidence="5 6" key="1">
    <citation type="submission" date="2018-04" db="EMBL/GenBank/DDBJ databases">
        <title>Genomic Encyclopedia of Type Strains, Phase IV (KMG-IV): sequencing the most valuable type-strain genomes for metagenomic binning, comparative biology and taxonomic classification.</title>
        <authorList>
            <person name="Goeker M."/>
        </authorList>
    </citation>
    <scope>NUCLEOTIDE SEQUENCE [LARGE SCALE GENOMIC DNA]</scope>
    <source>
        <strain evidence="5 6">DSM 28520</strain>
    </source>
</reference>
<dbReference type="InterPro" id="IPR015421">
    <property type="entry name" value="PyrdxlP-dep_Trfase_major"/>
</dbReference>
<dbReference type="SUPFAM" id="SSF53383">
    <property type="entry name" value="PLP-dependent transferases"/>
    <property type="match status" value="1"/>
</dbReference>
<dbReference type="PANTHER" id="PTHR48097">
    <property type="entry name" value="L-THREONINE ALDOLASE-RELATED"/>
    <property type="match status" value="1"/>
</dbReference>